<keyword evidence="3" id="KW-1185">Reference proteome</keyword>
<evidence type="ECO:0000256" key="1">
    <source>
        <dbReference type="SAM" id="SignalP"/>
    </source>
</evidence>
<dbReference type="EMBL" id="VOPW01000002">
    <property type="protein sequence ID" value="TXC62167.1"/>
    <property type="molecule type" value="Genomic_DNA"/>
</dbReference>
<keyword evidence="1" id="KW-0732">Signal</keyword>
<proteinExistence type="predicted"/>
<name>A0A5C6TN56_9BURK</name>
<gene>
    <name evidence="2" type="ORF">FSC37_22770</name>
</gene>
<protein>
    <recommendedName>
        <fullName evidence="4">Fimbrial protein</fullName>
    </recommendedName>
</protein>
<dbReference type="Proteomes" id="UP000321832">
    <property type="component" value="Unassembled WGS sequence"/>
</dbReference>
<sequence length="175" mass="17814">MKSMFKFCLMGSIAASAAAFISSANAAEASADVPINVNVVAPATCSVANSSPSVQIDVAGPAVTLQQFFQASGGQYSPAPQMFYVPNSEQTVTVECSGVASVPLTNVQVAPAPGETTTTGGSVLVLKDSAGNAFFQSGSGVAAHLVAVNGDTTKYHNFVKSGAESHRTLRSRPAR</sequence>
<feature type="chain" id="PRO_5022989844" description="Fimbrial protein" evidence="1">
    <location>
        <begin position="27"/>
        <end position="175"/>
    </location>
</feature>
<organism evidence="2 3">
    <name type="scientific">Piscinibacter aquaticus</name>
    <dbReference type="NCBI Taxonomy" id="392597"/>
    <lineage>
        <taxon>Bacteria</taxon>
        <taxon>Pseudomonadati</taxon>
        <taxon>Pseudomonadota</taxon>
        <taxon>Betaproteobacteria</taxon>
        <taxon>Burkholderiales</taxon>
        <taxon>Sphaerotilaceae</taxon>
        <taxon>Piscinibacter</taxon>
    </lineage>
</organism>
<dbReference type="AlphaFoldDB" id="A0A5C6TN56"/>
<accession>A0A5C6TN56</accession>
<evidence type="ECO:0000313" key="2">
    <source>
        <dbReference type="EMBL" id="TXC62167.1"/>
    </source>
</evidence>
<feature type="signal peptide" evidence="1">
    <location>
        <begin position="1"/>
        <end position="26"/>
    </location>
</feature>
<evidence type="ECO:0000313" key="3">
    <source>
        <dbReference type="Proteomes" id="UP000321832"/>
    </source>
</evidence>
<comment type="caution">
    <text evidence="2">The sequence shown here is derived from an EMBL/GenBank/DDBJ whole genome shotgun (WGS) entry which is preliminary data.</text>
</comment>
<reference evidence="2 3" key="1">
    <citation type="submission" date="2019-08" db="EMBL/GenBank/DDBJ databases">
        <authorList>
            <person name="Khan S.A."/>
            <person name="Jeon C.O."/>
            <person name="Jeong S.E."/>
        </authorList>
    </citation>
    <scope>NUCLEOTIDE SEQUENCE [LARGE SCALE GENOMIC DNA]</scope>
    <source>
        <strain evidence="3">IMCC1728</strain>
    </source>
</reference>
<evidence type="ECO:0008006" key="4">
    <source>
        <dbReference type="Google" id="ProtNLM"/>
    </source>
</evidence>